<feature type="binding site" evidence="16">
    <location>
        <position position="125"/>
    </location>
    <ligand>
        <name>Mg(2+)</name>
        <dbReference type="ChEBI" id="CHEBI:18420"/>
    </ligand>
</feature>
<keyword evidence="12 16" id="KW-0378">Hydrolase</keyword>
<feature type="binding site" evidence="16">
    <location>
        <position position="50"/>
    </location>
    <ligand>
        <name>Mg(2+)</name>
        <dbReference type="ChEBI" id="CHEBI:18420"/>
    </ligand>
</feature>
<keyword evidence="13 16" id="KW-0460">Magnesium</keyword>
<dbReference type="NCBIfam" id="TIGR02191">
    <property type="entry name" value="RNaseIII"/>
    <property type="match status" value="1"/>
</dbReference>
<keyword evidence="16" id="KW-0699">rRNA-binding</keyword>
<dbReference type="Pfam" id="PF14622">
    <property type="entry name" value="Ribonucleas_3_3"/>
    <property type="match status" value="1"/>
</dbReference>
<dbReference type="GO" id="GO:0004525">
    <property type="term" value="F:ribonuclease III activity"/>
    <property type="evidence" value="ECO:0007669"/>
    <property type="project" value="UniProtKB-UniRule"/>
</dbReference>
<keyword evidence="8 16" id="KW-0819">tRNA processing</keyword>
<dbReference type="SUPFAM" id="SSF69065">
    <property type="entry name" value="RNase III domain-like"/>
    <property type="match status" value="1"/>
</dbReference>
<keyword evidence="6 16" id="KW-0698">rRNA processing</keyword>
<evidence type="ECO:0000256" key="3">
    <source>
        <dbReference type="ARBA" id="ARBA00010183"/>
    </source>
</evidence>
<evidence type="ECO:0000256" key="13">
    <source>
        <dbReference type="ARBA" id="ARBA00022842"/>
    </source>
</evidence>
<name>A0A964WUC7_9HYPH</name>
<feature type="domain" description="DRBM" evidence="17">
    <location>
        <begin position="161"/>
        <end position="230"/>
    </location>
</feature>
<comment type="subunit">
    <text evidence="4 16">Homodimer.</text>
</comment>
<dbReference type="GO" id="GO:0005737">
    <property type="term" value="C:cytoplasm"/>
    <property type="evidence" value="ECO:0007669"/>
    <property type="project" value="UniProtKB-SubCell"/>
</dbReference>
<dbReference type="GO" id="GO:0006397">
    <property type="term" value="P:mRNA processing"/>
    <property type="evidence" value="ECO:0007669"/>
    <property type="project" value="UniProtKB-UniRule"/>
</dbReference>
<keyword evidence="9 16" id="KW-0540">Nuclease</keyword>
<evidence type="ECO:0000256" key="12">
    <source>
        <dbReference type="ARBA" id="ARBA00022801"/>
    </source>
</evidence>
<gene>
    <name evidence="16 19" type="primary">rnc</name>
    <name evidence="19" type="ORF">E4O86_13415</name>
</gene>
<comment type="cofactor">
    <cofactor evidence="16">
        <name>Mg(2+)</name>
        <dbReference type="ChEBI" id="CHEBI:18420"/>
    </cofactor>
</comment>
<dbReference type="RefSeq" id="WP_161141059.1">
    <property type="nucleotide sequence ID" value="NZ_SPKJ01000046.1"/>
</dbReference>
<dbReference type="Gene3D" id="3.30.160.20">
    <property type="match status" value="1"/>
</dbReference>
<evidence type="ECO:0000256" key="5">
    <source>
        <dbReference type="ARBA" id="ARBA00022490"/>
    </source>
</evidence>
<evidence type="ECO:0000313" key="20">
    <source>
        <dbReference type="Proteomes" id="UP000773614"/>
    </source>
</evidence>
<keyword evidence="7 16" id="KW-0507">mRNA processing</keyword>
<dbReference type="PROSITE" id="PS00517">
    <property type="entry name" value="RNASE_3_1"/>
    <property type="match status" value="1"/>
</dbReference>
<feature type="active site" evidence="16">
    <location>
        <position position="54"/>
    </location>
</feature>
<evidence type="ECO:0000256" key="4">
    <source>
        <dbReference type="ARBA" id="ARBA00011738"/>
    </source>
</evidence>
<dbReference type="FunFam" id="3.30.160.20:FF:000003">
    <property type="entry name" value="Ribonuclease 3"/>
    <property type="match status" value="1"/>
</dbReference>
<dbReference type="PANTHER" id="PTHR14950">
    <property type="entry name" value="DICER-RELATED"/>
    <property type="match status" value="1"/>
</dbReference>
<dbReference type="EMBL" id="SPKJ01000046">
    <property type="protein sequence ID" value="MYZ48710.1"/>
    <property type="molecule type" value="Genomic_DNA"/>
</dbReference>
<dbReference type="GO" id="GO:0008033">
    <property type="term" value="P:tRNA processing"/>
    <property type="evidence" value="ECO:0007669"/>
    <property type="project" value="UniProtKB-KW"/>
</dbReference>
<evidence type="ECO:0000259" key="18">
    <source>
        <dbReference type="PROSITE" id="PS50142"/>
    </source>
</evidence>
<dbReference type="Proteomes" id="UP000773614">
    <property type="component" value="Unassembled WGS sequence"/>
</dbReference>
<dbReference type="GO" id="GO:0019843">
    <property type="term" value="F:rRNA binding"/>
    <property type="evidence" value="ECO:0007669"/>
    <property type="project" value="UniProtKB-KW"/>
</dbReference>
<dbReference type="InterPro" id="IPR011907">
    <property type="entry name" value="RNase_III"/>
</dbReference>
<comment type="subcellular location">
    <subcellularLocation>
        <location evidence="2 16">Cytoplasm</location>
    </subcellularLocation>
</comment>
<dbReference type="PROSITE" id="PS50142">
    <property type="entry name" value="RNASE_3_2"/>
    <property type="match status" value="1"/>
</dbReference>
<dbReference type="HAMAP" id="MF_00104">
    <property type="entry name" value="RNase_III"/>
    <property type="match status" value="1"/>
</dbReference>
<evidence type="ECO:0000256" key="1">
    <source>
        <dbReference type="ARBA" id="ARBA00000109"/>
    </source>
</evidence>
<evidence type="ECO:0000313" key="19">
    <source>
        <dbReference type="EMBL" id="MYZ48710.1"/>
    </source>
</evidence>
<feature type="binding site" evidence="16">
    <location>
        <position position="122"/>
    </location>
    <ligand>
        <name>Mg(2+)</name>
        <dbReference type="ChEBI" id="CHEBI:18420"/>
    </ligand>
</feature>
<feature type="domain" description="RNase III" evidence="18">
    <location>
        <begin position="7"/>
        <end position="136"/>
    </location>
</feature>
<keyword evidence="5 16" id="KW-0963">Cytoplasm</keyword>
<dbReference type="InterPro" id="IPR036389">
    <property type="entry name" value="RNase_III_sf"/>
</dbReference>
<dbReference type="OrthoDB" id="9805026at2"/>
<evidence type="ECO:0000256" key="16">
    <source>
        <dbReference type="HAMAP-Rule" id="MF_00104"/>
    </source>
</evidence>
<organism evidence="19 20">
    <name type="scientific">Propylenella binzhouense</name>
    <dbReference type="NCBI Taxonomy" id="2555902"/>
    <lineage>
        <taxon>Bacteria</taxon>
        <taxon>Pseudomonadati</taxon>
        <taxon>Pseudomonadota</taxon>
        <taxon>Alphaproteobacteria</taxon>
        <taxon>Hyphomicrobiales</taxon>
        <taxon>Propylenellaceae</taxon>
        <taxon>Propylenella</taxon>
    </lineage>
</organism>
<dbReference type="Pfam" id="PF00035">
    <property type="entry name" value="dsrm"/>
    <property type="match status" value="1"/>
</dbReference>
<dbReference type="SMART" id="SM00358">
    <property type="entry name" value="DSRM"/>
    <property type="match status" value="1"/>
</dbReference>
<evidence type="ECO:0000256" key="15">
    <source>
        <dbReference type="ARBA" id="ARBA00049596"/>
    </source>
</evidence>
<comment type="similarity">
    <text evidence="3">Belongs to the ribonuclease III family.</text>
</comment>
<comment type="function">
    <text evidence="15 16">Digests double-stranded RNA. Involved in the processing of primary rRNA transcript to yield the immediate precursors to the large and small rRNAs (23S and 16S). Processes some mRNAs, and tRNAs when they are encoded in the rRNA operon. Processes pre-crRNA and tracrRNA of type II CRISPR loci if present in the organism.</text>
</comment>
<keyword evidence="20" id="KW-1185">Reference proteome</keyword>
<dbReference type="GO" id="GO:0042802">
    <property type="term" value="F:identical protein binding"/>
    <property type="evidence" value="ECO:0007669"/>
    <property type="project" value="UniProtKB-ARBA"/>
</dbReference>
<dbReference type="PROSITE" id="PS50137">
    <property type="entry name" value="DS_RBD"/>
    <property type="match status" value="1"/>
</dbReference>
<dbReference type="SMART" id="SM00535">
    <property type="entry name" value="RIBOc"/>
    <property type="match status" value="1"/>
</dbReference>
<reference evidence="19" key="1">
    <citation type="submission" date="2019-03" db="EMBL/GenBank/DDBJ databases">
        <title>Afifella sp. nov., isolated from activated sludge.</title>
        <authorList>
            <person name="Li Q."/>
            <person name="Liu Y."/>
        </authorList>
    </citation>
    <scope>NUCLEOTIDE SEQUENCE</scope>
    <source>
        <strain evidence="19">L72</strain>
    </source>
</reference>
<dbReference type="InterPro" id="IPR014720">
    <property type="entry name" value="dsRBD_dom"/>
</dbReference>
<evidence type="ECO:0000256" key="2">
    <source>
        <dbReference type="ARBA" id="ARBA00004496"/>
    </source>
</evidence>
<dbReference type="EC" id="3.1.26.3" evidence="16"/>
<keyword evidence="10 16" id="KW-0479">Metal-binding</keyword>
<comment type="catalytic activity">
    <reaction evidence="1 16">
        <text>Endonucleolytic cleavage to 5'-phosphomonoester.</text>
        <dbReference type="EC" id="3.1.26.3"/>
    </reaction>
</comment>
<dbReference type="SUPFAM" id="SSF54768">
    <property type="entry name" value="dsRNA-binding domain-like"/>
    <property type="match status" value="1"/>
</dbReference>
<keyword evidence="14 16" id="KW-0694">RNA-binding</keyword>
<keyword evidence="11 16" id="KW-0255">Endonuclease</keyword>
<evidence type="ECO:0000256" key="9">
    <source>
        <dbReference type="ARBA" id="ARBA00022722"/>
    </source>
</evidence>
<evidence type="ECO:0000256" key="6">
    <source>
        <dbReference type="ARBA" id="ARBA00022552"/>
    </source>
</evidence>
<dbReference type="GO" id="GO:0046872">
    <property type="term" value="F:metal ion binding"/>
    <property type="evidence" value="ECO:0007669"/>
    <property type="project" value="UniProtKB-KW"/>
</dbReference>
<dbReference type="GO" id="GO:0030422">
    <property type="term" value="P:siRNA processing"/>
    <property type="evidence" value="ECO:0007669"/>
    <property type="project" value="TreeGrafter"/>
</dbReference>
<dbReference type="FunFam" id="1.10.1520.10:FF:000001">
    <property type="entry name" value="Ribonuclease 3"/>
    <property type="match status" value="1"/>
</dbReference>
<evidence type="ECO:0000256" key="10">
    <source>
        <dbReference type="ARBA" id="ARBA00022723"/>
    </source>
</evidence>
<accession>A0A964WUC7</accession>
<dbReference type="PANTHER" id="PTHR14950:SF37">
    <property type="entry name" value="ENDORIBONUCLEASE DICER"/>
    <property type="match status" value="1"/>
</dbReference>
<feature type="active site" evidence="16">
    <location>
        <position position="125"/>
    </location>
</feature>
<dbReference type="AlphaFoldDB" id="A0A964WUC7"/>
<sequence length="234" mass="25939">MRRHASLAELEERIGYRFRDAELLQRALTHASAVANGVEHQPLDTYQRLEFLGDRVLGLVIADMLDAHYETAPEGELSRRLAKLVSGETCAKVAREMDLPAHLRIGGSVKGASRATAGVLADVCEAVIGAAYRDGGLDAARGVVERFWRTRLETMSGPLRDAKTELQEWSHRHGYGTPVYEEISRSGPDHAPRFEVEVRVDGVESARGQGRAKREAEHEAASELLMREGVWSRE</sequence>
<dbReference type="InterPro" id="IPR000999">
    <property type="entry name" value="RNase_III_dom"/>
</dbReference>
<dbReference type="CDD" id="cd00593">
    <property type="entry name" value="RIBOc"/>
    <property type="match status" value="1"/>
</dbReference>
<dbReference type="Gene3D" id="1.10.1520.10">
    <property type="entry name" value="Ribonuclease III domain"/>
    <property type="match status" value="1"/>
</dbReference>
<dbReference type="CDD" id="cd10845">
    <property type="entry name" value="DSRM_RNAse_III_family"/>
    <property type="match status" value="1"/>
</dbReference>
<dbReference type="GO" id="GO:0006364">
    <property type="term" value="P:rRNA processing"/>
    <property type="evidence" value="ECO:0007669"/>
    <property type="project" value="UniProtKB-UniRule"/>
</dbReference>
<evidence type="ECO:0000256" key="7">
    <source>
        <dbReference type="ARBA" id="ARBA00022664"/>
    </source>
</evidence>
<evidence type="ECO:0000256" key="14">
    <source>
        <dbReference type="ARBA" id="ARBA00022884"/>
    </source>
</evidence>
<evidence type="ECO:0000256" key="8">
    <source>
        <dbReference type="ARBA" id="ARBA00022694"/>
    </source>
</evidence>
<comment type="caution">
    <text evidence="19">The sequence shown here is derived from an EMBL/GenBank/DDBJ whole genome shotgun (WGS) entry which is preliminary data.</text>
</comment>
<evidence type="ECO:0000256" key="11">
    <source>
        <dbReference type="ARBA" id="ARBA00022759"/>
    </source>
</evidence>
<evidence type="ECO:0000259" key="17">
    <source>
        <dbReference type="PROSITE" id="PS50137"/>
    </source>
</evidence>
<protein>
    <recommendedName>
        <fullName evidence="16">Ribonuclease 3</fullName>
        <ecNumber evidence="16">3.1.26.3</ecNumber>
    </recommendedName>
    <alternativeName>
        <fullName evidence="16">Ribonuclease III</fullName>
        <shortName evidence="16">RNase III</shortName>
    </alternativeName>
</protein>
<proteinExistence type="inferred from homology"/>